<keyword evidence="3 6" id="KW-0732">Signal</keyword>
<accession>A0AAW0PYB4</accession>
<keyword evidence="4" id="KW-0408">Iron</keyword>
<dbReference type="FunFam" id="1.10.640.10:FF:000003">
    <property type="entry name" value="chorion peroxidase"/>
    <property type="match status" value="1"/>
</dbReference>
<dbReference type="Pfam" id="PF00386">
    <property type="entry name" value="C1q"/>
    <property type="match status" value="1"/>
</dbReference>
<evidence type="ECO:0000256" key="1">
    <source>
        <dbReference type="ARBA" id="ARBA00004613"/>
    </source>
</evidence>
<feature type="signal peptide" evidence="6">
    <location>
        <begin position="1"/>
        <end position="22"/>
    </location>
</feature>
<evidence type="ECO:0000256" key="4">
    <source>
        <dbReference type="PIRSR" id="PIRSR619791-2"/>
    </source>
</evidence>
<dbReference type="SUPFAM" id="SSF48113">
    <property type="entry name" value="Heme-dependent peroxidases"/>
    <property type="match status" value="1"/>
</dbReference>
<dbReference type="Proteomes" id="UP001460270">
    <property type="component" value="Unassembled WGS sequence"/>
</dbReference>
<comment type="subcellular location">
    <subcellularLocation>
        <location evidence="1">Secreted</location>
    </subcellularLocation>
</comment>
<dbReference type="InterPro" id="IPR019791">
    <property type="entry name" value="Haem_peroxidase_animal"/>
</dbReference>
<evidence type="ECO:0000256" key="5">
    <source>
        <dbReference type="SAM" id="MobiDB-lite"/>
    </source>
</evidence>
<dbReference type="PANTHER" id="PTHR11475:SF63">
    <property type="entry name" value="EOSINOPHIL PEROXIDASE"/>
    <property type="match status" value="1"/>
</dbReference>
<dbReference type="SUPFAM" id="SSF49842">
    <property type="entry name" value="TNF-like"/>
    <property type="match status" value="1"/>
</dbReference>
<dbReference type="InterPro" id="IPR001073">
    <property type="entry name" value="C1q_dom"/>
</dbReference>
<feature type="compositionally biased region" description="Pro residues" evidence="5">
    <location>
        <begin position="700"/>
        <end position="712"/>
    </location>
</feature>
<feature type="binding site" description="axial binding residue" evidence="4">
    <location>
        <position position="440"/>
    </location>
    <ligand>
        <name>heme b</name>
        <dbReference type="ChEBI" id="CHEBI:60344"/>
    </ligand>
    <ligandPart>
        <name>Fe</name>
        <dbReference type="ChEBI" id="CHEBI:18248"/>
    </ligandPart>
</feature>
<evidence type="ECO:0000256" key="3">
    <source>
        <dbReference type="ARBA" id="ARBA00022729"/>
    </source>
</evidence>
<reference evidence="9" key="1">
    <citation type="submission" date="2024-04" db="EMBL/GenBank/DDBJ databases">
        <title>Salinicola lusitanus LLJ914,a marine bacterium isolated from the Okinawa Trough.</title>
        <authorList>
            <person name="Li J."/>
        </authorList>
    </citation>
    <scope>NUCLEOTIDE SEQUENCE [LARGE SCALE GENOMIC DNA]</scope>
</reference>
<dbReference type="PROSITE" id="PS50292">
    <property type="entry name" value="PEROXIDASE_3"/>
    <property type="match status" value="1"/>
</dbReference>
<gene>
    <name evidence="8" type="ORF">WMY93_000234</name>
</gene>
<evidence type="ECO:0000256" key="2">
    <source>
        <dbReference type="ARBA" id="ARBA00022525"/>
    </source>
</evidence>
<feature type="chain" id="PRO_5043351142" description="C1q domain-containing protein" evidence="6">
    <location>
        <begin position="23"/>
        <end position="845"/>
    </location>
</feature>
<keyword evidence="4" id="KW-0349">Heme</keyword>
<evidence type="ECO:0000259" key="7">
    <source>
        <dbReference type="PROSITE" id="PS50871"/>
    </source>
</evidence>
<dbReference type="GO" id="GO:0020037">
    <property type="term" value="F:heme binding"/>
    <property type="evidence" value="ECO:0007669"/>
    <property type="project" value="InterPro"/>
</dbReference>
<dbReference type="Gene3D" id="2.60.120.40">
    <property type="match status" value="1"/>
</dbReference>
<dbReference type="InterPro" id="IPR037120">
    <property type="entry name" value="Haem_peroxidase_sf_animal"/>
</dbReference>
<comment type="caution">
    <text evidence="8">The sequence shown here is derived from an EMBL/GenBank/DDBJ whole genome shotgun (WGS) entry which is preliminary data.</text>
</comment>
<evidence type="ECO:0000256" key="6">
    <source>
        <dbReference type="SAM" id="SignalP"/>
    </source>
</evidence>
<keyword evidence="2" id="KW-0964">Secreted</keyword>
<feature type="domain" description="C1q" evidence="7">
    <location>
        <begin position="713"/>
        <end position="845"/>
    </location>
</feature>
<dbReference type="PRINTS" id="PR00457">
    <property type="entry name" value="ANPEROXIDASE"/>
</dbReference>
<dbReference type="InterPro" id="IPR010255">
    <property type="entry name" value="Haem_peroxidase_sf"/>
</dbReference>
<dbReference type="GO" id="GO:0046872">
    <property type="term" value="F:metal ion binding"/>
    <property type="evidence" value="ECO:0007669"/>
    <property type="project" value="UniProtKB-KW"/>
</dbReference>
<dbReference type="SMART" id="SM00110">
    <property type="entry name" value="C1Q"/>
    <property type="match status" value="1"/>
</dbReference>
<dbReference type="InterPro" id="IPR008983">
    <property type="entry name" value="Tumour_necrosis_fac-like_dom"/>
</dbReference>
<evidence type="ECO:0000313" key="9">
    <source>
        <dbReference type="Proteomes" id="UP001460270"/>
    </source>
</evidence>
<keyword evidence="4" id="KW-0479">Metal-binding</keyword>
<evidence type="ECO:0000313" key="8">
    <source>
        <dbReference type="EMBL" id="KAK7944506.1"/>
    </source>
</evidence>
<dbReference type="GO" id="GO:0005615">
    <property type="term" value="C:extracellular space"/>
    <property type="evidence" value="ECO:0007669"/>
    <property type="project" value="TreeGrafter"/>
</dbReference>
<keyword evidence="9" id="KW-1185">Reference proteome</keyword>
<name>A0AAW0PYB4_9GOBI</name>
<organism evidence="8 9">
    <name type="scientific">Mugilogobius chulae</name>
    <name type="common">yellowstripe goby</name>
    <dbReference type="NCBI Taxonomy" id="88201"/>
    <lineage>
        <taxon>Eukaryota</taxon>
        <taxon>Metazoa</taxon>
        <taxon>Chordata</taxon>
        <taxon>Craniata</taxon>
        <taxon>Vertebrata</taxon>
        <taxon>Euteleostomi</taxon>
        <taxon>Actinopterygii</taxon>
        <taxon>Neopterygii</taxon>
        <taxon>Teleostei</taxon>
        <taxon>Neoteleostei</taxon>
        <taxon>Acanthomorphata</taxon>
        <taxon>Gobiaria</taxon>
        <taxon>Gobiiformes</taxon>
        <taxon>Gobioidei</taxon>
        <taxon>Gobiidae</taxon>
        <taxon>Gobionellinae</taxon>
        <taxon>Mugilogobius</taxon>
    </lineage>
</organism>
<dbReference type="AlphaFoldDB" id="A0AAW0PYB4"/>
<dbReference type="Gene3D" id="1.10.640.10">
    <property type="entry name" value="Haem peroxidase domain superfamily, animal type"/>
    <property type="match status" value="1"/>
</dbReference>
<protein>
    <recommendedName>
        <fullName evidence="7">C1q domain-containing protein</fullName>
    </recommendedName>
</protein>
<dbReference type="EMBL" id="JBBPFD010000001">
    <property type="protein sequence ID" value="KAK7944506.1"/>
    <property type="molecule type" value="Genomic_DNA"/>
</dbReference>
<dbReference type="GO" id="GO:0004601">
    <property type="term" value="F:peroxidase activity"/>
    <property type="evidence" value="ECO:0007669"/>
    <property type="project" value="InterPro"/>
</dbReference>
<sequence>MRLSVSVLVLTLLLCVQWQVHAELSRSEIYKAVKLAKAAVDSAYEFSRRESLSRVRRDVVSPRDTLIQMKMPAGMTREAVRRADYMQWALSYFKKDTAQTQAFRMSEEDMDALAAASGCAQLTSAPSCSSVSNLYIYPSNTPFLRLLHSEYQDRVSLPKGWDSDRRVNNRLLPLVRDVSNHILKTGNTVDLDPLFSMLVTFFGQWTDHDITLTPMSPVIRAFNSSETCVETCERSEPCFPIQVPKGDTRLSRNDCIPFIRSAPVCTTSGKREQLNAITAFIDVGQGPLLDKGLMKVNQDHTDNGKELLPFSNMTVNMCATRRRITMDNSAEEVSCFQAGDERVNENIALASLHTLFLREHNRLARALAQLNPHWGGEKLYQEARKILGAQSQVITYRDYLLHILGPDVIASRLSTYPGYDDRVDPSISNVFATAAYRFAHLMIQPVMRRFNEEYREHQVYPSPELHKTFFAPGGLSLKIFFVDMNDFWTFAGGLDPILRGMIGTQAKLNTQNHMMPDELREKLFKFNEKLALDLGSLNMQRGRDHGLPGYNAWRGFCNLSQPKNVKELAQVLNNKDLAKKLMDLYGTPDNIDVWLGGLSEPLVDGGRVGPLFACLIADQFQRIRSGDRLWWENDGVFTESQRKSLRESSIARIICENTGITEVPEQPFQYRPRGDGYKSCEDIPELDLSPWQENSLRGPAGPPGPRGPPGPSSPTSKVAFAAQLGNDFPREHRTIVFHKIIYNYPGHYNKNTGRFTCNVPGVYEFHMSLVIDNSAVGVDMMKEGDERAENILHSYNTHHGGAIMASGSIITRLKKGDEVYLVINEGSNRILKDSNFSGHLLFTED</sequence>
<dbReference type="PRINTS" id="PR00007">
    <property type="entry name" value="COMPLEMNTC1Q"/>
</dbReference>
<proteinExistence type="predicted"/>
<dbReference type="PROSITE" id="PS50871">
    <property type="entry name" value="C1Q"/>
    <property type="match status" value="1"/>
</dbReference>
<dbReference type="GO" id="GO:0006979">
    <property type="term" value="P:response to oxidative stress"/>
    <property type="evidence" value="ECO:0007669"/>
    <property type="project" value="InterPro"/>
</dbReference>
<dbReference type="Pfam" id="PF03098">
    <property type="entry name" value="An_peroxidase"/>
    <property type="match status" value="1"/>
</dbReference>
<feature type="region of interest" description="Disordered" evidence="5">
    <location>
        <begin position="691"/>
        <end position="717"/>
    </location>
</feature>
<dbReference type="PANTHER" id="PTHR11475">
    <property type="entry name" value="OXIDASE/PEROXIDASE"/>
    <property type="match status" value="1"/>
</dbReference>